<evidence type="ECO:0000256" key="3">
    <source>
        <dbReference type="SAM" id="MobiDB-lite"/>
    </source>
</evidence>
<keyword evidence="1" id="KW-0677">Repeat</keyword>
<dbReference type="AlphaFoldDB" id="A0A816KN87"/>
<dbReference type="Gene3D" id="3.30.1370.10">
    <property type="entry name" value="K Homology domain, type 1"/>
    <property type="match status" value="2"/>
</dbReference>
<evidence type="ECO:0000313" key="7">
    <source>
        <dbReference type="EMBL" id="CAF4415642.1"/>
    </source>
</evidence>
<evidence type="ECO:0000256" key="2">
    <source>
        <dbReference type="PROSITE-ProRule" id="PRU00117"/>
    </source>
</evidence>
<dbReference type="PROSITE" id="PS50084">
    <property type="entry name" value="KH_TYPE_1"/>
    <property type="match status" value="2"/>
</dbReference>
<evidence type="ECO:0000313" key="8">
    <source>
        <dbReference type="Proteomes" id="UP000663824"/>
    </source>
</evidence>
<dbReference type="Pfam" id="PF00013">
    <property type="entry name" value="KH_1"/>
    <property type="match status" value="2"/>
</dbReference>
<dbReference type="Proteomes" id="UP000681720">
    <property type="component" value="Unassembled WGS sequence"/>
</dbReference>
<dbReference type="EMBL" id="CAJNRE010000082">
    <property type="protein sequence ID" value="CAF1916718.1"/>
    <property type="molecule type" value="Genomic_DNA"/>
</dbReference>
<dbReference type="InterPro" id="IPR004088">
    <property type="entry name" value="KH_dom_type_1"/>
</dbReference>
<evidence type="ECO:0000313" key="6">
    <source>
        <dbReference type="EMBL" id="CAF3927482.1"/>
    </source>
</evidence>
<protein>
    <recommendedName>
        <fullName evidence="4">K Homology domain-containing protein</fullName>
    </recommendedName>
</protein>
<dbReference type="SMART" id="SM00322">
    <property type="entry name" value="KH"/>
    <property type="match status" value="2"/>
</dbReference>
<feature type="region of interest" description="Disordered" evidence="3">
    <location>
        <begin position="212"/>
        <end position="239"/>
    </location>
</feature>
<evidence type="ECO:0000313" key="5">
    <source>
        <dbReference type="EMBL" id="CAF1916718.1"/>
    </source>
</evidence>
<evidence type="ECO:0000313" key="9">
    <source>
        <dbReference type="Proteomes" id="UP000663866"/>
    </source>
</evidence>
<dbReference type="SUPFAM" id="SSF54791">
    <property type="entry name" value="Eukaryotic type KH-domain (KH-domain type I)"/>
    <property type="match status" value="2"/>
</dbReference>
<dbReference type="InterPro" id="IPR004087">
    <property type="entry name" value="KH_dom"/>
</dbReference>
<dbReference type="GO" id="GO:0003723">
    <property type="term" value="F:RNA binding"/>
    <property type="evidence" value="ECO:0007669"/>
    <property type="project" value="UniProtKB-UniRule"/>
</dbReference>
<keyword evidence="2" id="KW-0694">RNA-binding</keyword>
<keyword evidence="9" id="KW-1185">Reference proteome</keyword>
<sequence>MDYTYGQSNDYPLRIVVPSDSVGAIIGKQGSTVKQIKQTARAKIDVNKNEASNNQERIIIIRGQQENCIQACREILRIMYEDAKNKNKTSEIILKVLAQNNFIGRIIGKGGNIINTIKKETDTNITVSSINELNSYNIERIISIKGELDQQMSALETIFSKLWLAYENENARAWHYSTQYYQQQQMMQNFAQHAAMIATVGATGPPLLPMNYSQQQQQQQSMVHQTQTNNSNNSSNKFMEQQPNLSTIYPSSYYVSITYKKQTHLC</sequence>
<organism evidence="5 8">
    <name type="scientific">Rotaria magnacalcarata</name>
    <dbReference type="NCBI Taxonomy" id="392030"/>
    <lineage>
        <taxon>Eukaryota</taxon>
        <taxon>Metazoa</taxon>
        <taxon>Spiralia</taxon>
        <taxon>Gnathifera</taxon>
        <taxon>Rotifera</taxon>
        <taxon>Eurotatoria</taxon>
        <taxon>Bdelloidea</taxon>
        <taxon>Philodinida</taxon>
        <taxon>Philodinidae</taxon>
        <taxon>Rotaria</taxon>
    </lineage>
</organism>
<dbReference type="Proteomes" id="UP000663824">
    <property type="component" value="Unassembled WGS sequence"/>
</dbReference>
<feature type="domain" description="K Homology" evidence="4">
    <location>
        <begin position="9"/>
        <end position="80"/>
    </location>
</feature>
<name>A0A816KN87_9BILA</name>
<dbReference type="EMBL" id="CAJOBG010001423">
    <property type="protein sequence ID" value="CAF3927482.1"/>
    <property type="molecule type" value="Genomic_DNA"/>
</dbReference>
<dbReference type="InterPro" id="IPR036612">
    <property type="entry name" value="KH_dom_type_1_sf"/>
</dbReference>
<comment type="caution">
    <text evidence="5">The sequence shown here is derived from an EMBL/GenBank/DDBJ whole genome shotgun (WGS) entry which is preliminary data.</text>
</comment>
<gene>
    <name evidence="7" type="ORF">GIL414_LOCUS30832</name>
    <name evidence="5" type="ORF">MBJ925_LOCUS1329</name>
    <name evidence="6" type="ORF">OVN521_LOCUS10933</name>
</gene>
<dbReference type="Proteomes" id="UP000663866">
    <property type="component" value="Unassembled WGS sequence"/>
</dbReference>
<proteinExistence type="predicted"/>
<feature type="domain" description="K Homology" evidence="4">
    <location>
        <begin position="90"/>
        <end position="163"/>
    </location>
</feature>
<accession>A0A816KN87</accession>
<reference evidence="5" key="1">
    <citation type="submission" date="2021-02" db="EMBL/GenBank/DDBJ databases">
        <authorList>
            <person name="Nowell W R."/>
        </authorList>
    </citation>
    <scope>NUCLEOTIDE SEQUENCE</scope>
</reference>
<dbReference type="EMBL" id="CAJOBJ010060512">
    <property type="protein sequence ID" value="CAF4415642.1"/>
    <property type="molecule type" value="Genomic_DNA"/>
</dbReference>
<evidence type="ECO:0000259" key="4">
    <source>
        <dbReference type="SMART" id="SM00322"/>
    </source>
</evidence>
<evidence type="ECO:0000256" key="1">
    <source>
        <dbReference type="ARBA" id="ARBA00022737"/>
    </source>
</evidence>
<dbReference type="PANTHER" id="PTHR10288">
    <property type="entry name" value="KH DOMAIN CONTAINING RNA BINDING PROTEIN"/>
    <property type="match status" value="1"/>
</dbReference>